<protein>
    <submittedName>
        <fullName evidence="1">Uncharacterized protein</fullName>
    </submittedName>
</protein>
<dbReference type="AlphaFoldDB" id="A0AAU7CKA5"/>
<reference evidence="1" key="1">
    <citation type="submission" date="2024-05" db="EMBL/GenBank/DDBJ databases">
        <title>Planctomycetes of the genus Singulisphaera possess chitinolytic capabilities.</title>
        <authorList>
            <person name="Ivanova A."/>
        </authorList>
    </citation>
    <scope>NUCLEOTIDE SEQUENCE</scope>
    <source>
        <strain evidence="1">Ch08T</strain>
    </source>
</reference>
<dbReference type="EMBL" id="CP155447">
    <property type="protein sequence ID" value="XBH05714.1"/>
    <property type="molecule type" value="Genomic_DNA"/>
</dbReference>
<sequence length="174" mass="19579">MIRLSSSGFGLPQIHTRGLGMISFLYADTFWIALRNYLKSAEPMADLTEIYFRQAAPRYTLPILIYTPIADTPELNNSETYWERSVVQFTILSYSDVQADTLGLNLYKVLAPKIYTDGVIVPRVPIKAVDSYEMAAIPGIKHRATQAGRGPGNRIVWAFHCQFSFLIGRSMIPT</sequence>
<accession>A0AAU7CKA5</accession>
<evidence type="ECO:0000313" key="1">
    <source>
        <dbReference type="EMBL" id="XBH05714.1"/>
    </source>
</evidence>
<name>A0AAU7CKA5_9BACT</name>
<organism evidence="1">
    <name type="scientific">Singulisphaera sp. Ch08</name>
    <dbReference type="NCBI Taxonomy" id="3120278"/>
    <lineage>
        <taxon>Bacteria</taxon>
        <taxon>Pseudomonadati</taxon>
        <taxon>Planctomycetota</taxon>
        <taxon>Planctomycetia</taxon>
        <taxon>Isosphaerales</taxon>
        <taxon>Isosphaeraceae</taxon>
        <taxon>Singulisphaera</taxon>
    </lineage>
</organism>
<proteinExistence type="predicted"/>
<dbReference type="RefSeq" id="WP_406698563.1">
    <property type="nucleotide sequence ID" value="NZ_CP155447.1"/>
</dbReference>
<gene>
    <name evidence="1" type="ORF">V5E97_06735</name>
</gene>